<dbReference type="Gene3D" id="3.30.420.10">
    <property type="entry name" value="Ribonuclease H-like superfamily/Ribonuclease H"/>
    <property type="match status" value="1"/>
</dbReference>
<dbReference type="PANTHER" id="PTHR47326">
    <property type="entry name" value="TRANSPOSABLE ELEMENT TC3 TRANSPOSASE-LIKE PROTEIN"/>
    <property type="match status" value="1"/>
</dbReference>
<accession>A0A2J7QD03</accession>
<evidence type="ECO:0000313" key="2">
    <source>
        <dbReference type="Proteomes" id="UP000235965"/>
    </source>
</evidence>
<dbReference type="GO" id="GO:0003676">
    <property type="term" value="F:nucleic acid binding"/>
    <property type="evidence" value="ECO:0007669"/>
    <property type="project" value="InterPro"/>
</dbReference>
<dbReference type="Proteomes" id="UP000235965">
    <property type="component" value="Unassembled WGS sequence"/>
</dbReference>
<gene>
    <name evidence="1" type="ORF">B7P43_G15373</name>
</gene>
<proteinExistence type="predicted"/>
<organism evidence="1 2">
    <name type="scientific">Cryptotermes secundus</name>
    <dbReference type="NCBI Taxonomy" id="105785"/>
    <lineage>
        <taxon>Eukaryota</taxon>
        <taxon>Metazoa</taxon>
        <taxon>Ecdysozoa</taxon>
        <taxon>Arthropoda</taxon>
        <taxon>Hexapoda</taxon>
        <taxon>Insecta</taxon>
        <taxon>Pterygota</taxon>
        <taxon>Neoptera</taxon>
        <taxon>Polyneoptera</taxon>
        <taxon>Dictyoptera</taxon>
        <taxon>Blattodea</taxon>
        <taxon>Blattoidea</taxon>
        <taxon>Termitoidae</taxon>
        <taxon>Kalotermitidae</taxon>
        <taxon>Cryptotermitinae</taxon>
        <taxon>Cryptotermes</taxon>
    </lineage>
</organism>
<evidence type="ECO:0000313" key="1">
    <source>
        <dbReference type="EMBL" id="PNF26462.1"/>
    </source>
</evidence>
<keyword evidence="2" id="KW-1185">Reference proteome</keyword>
<dbReference type="InterPro" id="IPR036397">
    <property type="entry name" value="RNaseH_sf"/>
</dbReference>
<reference evidence="1 2" key="1">
    <citation type="submission" date="2017-12" db="EMBL/GenBank/DDBJ databases">
        <title>Hemimetabolous genomes reveal molecular basis of termite eusociality.</title>
        <authorList>
            <person name="Harrison M.C."/>
            <person name="Jongepier E."/>
            <person name="Robertson H.M."/>
            <person name="Arning N."/>
            <person name="Bitard-Feildel T."/>
            <person name="Chao H."/>
            <person name="Childers C.P."/>
            <person name="Dinh H."/>
            <person name="Doddapaneni H."/>
            <person name="Dugan S."/>
            <person name="Gowin J."/>
            <person name="Greiner C."/>
            <person name="Han Y."/>
            <person name="Hu H."/>
            <person name="Hughes D.S.T."/>
            <person name="Huylmans A.-K."/>
            <person name="Kemena C."/>
            <person name="Kremer L.P.M."/>
            <person name="Lee S.L."/>
            <person name="Lopez-Ezquerra A."/>
            <person name="Mallet L."/>
            <person name="Monroy-Kuhn J.M."/>
            <person name="Moser A."/>
            <person name="Murali S.C."/>
            <person name="Muzny D.M."/>
            <person name="Otani S."/>
            <person name="Piulachs M.-D."/>
            <person name="Poelchau M."/>
            <person name="Qu J."/>
            <person name="Schaub F."/>
            <person name="Wada-Katsumata A."/>
            <person name="Worley K.C."/>
            <person name="Xie Q."/>
            <person name="Ylla G."/>
            <person name="Poulsen M."/>
            <person name="Gibbs R.A."/>
            <person name="Schal C."/>
            <person name="Richards S."/>
            <person name="Belles X."/>
            <person name="Korb J."/>
            <person name="Bornberg-Bauer E."/>
        </authorList>
    </citation>
    <scope>NUCLEOTIDE SEQUENCE [LARGE SCALE GENOMIC DNA]</scope>
    <source>
        <tissue evidence="1">Whole body</tissue>
    </source>
</reference>
<protein>
    <submittedName>
        <fullName evidence="1">Uncharacterized protein</fullName>
    </submittedName>
</protein>
<dbReference type="InParanoid" id="A0A2J7QD03"/>
<comment type="caution">
    <text evidence="1">The sequence shown here is derived from an EMBL/GenBank/DDBJ whole genome shotgun (WGS) entry which is preliminary data.</text>
</comment>
<dbReference type="AlphaFoldDB" id="A0A2J7QD03"/>
<dbReference type="STRING" id="105785.A0A2J7QD03"/>
<dbReference type="EMBL" id="NEVH01015834">
    <property type="protein sequence ID" value="PNF26462.1"/>
    <property type="molecule type" value="Genomic_DNA"/>
</dbReference>
<name>A0A2J7QD03_9NEOP</name>
<feature type="non-terminal residue" evidence="1">
    <location>
        <position position="1"/>
    </location>
</feature>
<sequence length="236" mass="27002">ITFCLKLGKSTTETLQVFHEAFGHSCFKAGRVSVEDGERSGRLNTSKTTEKFKKLENSFTNTVASYWRRLMRAITIITGYVSWIYGYDPETKWGTENPHVVIQHERDSPQVNVLFAISKKKVYGPISFAEPTVSTMIYLDMLEDWLMPQLNEDINDYLLQQDGCPGRTGQEDDALMLWPPVTVFVPPLPANLRDLRNLITDAGALINRDMLTRVWDKMDYRIDVCHLSIGGHIERL</sequence>
<dbReference type="PANTHER" id="PTHR47326:SF1">
    <property type="entry name" value="HTH PSQ-TYPE DOMAIN-CONTAINING PROTEIN"/>
    <property type="match status" value="1"/>
</dbReference>